<feature type="transmembrane region" description="Helical" evidence="5">
    <location>
        <begin position="258"/>
        <end position="275"/>
    </location>
</feature>
<evidence type="ECO:0000313" key="7">
    <source>
        <dbReference type="EMBL" id="KAJ1368634.1"/>
    </source>
</evidence>
<evidence type="ECO:0000259" key="6">
    <source>
        <dbReference type="PROSITE" id="PS50262"/>
    </source>
</evidence>
<feature type="domain" description="G-protein coupled receptors family 1 profile" evidence="6">
    <location>
        <begin position="24"/>
        <end position="302"/>
    </location>
</feature>
<dbReference type="Pfam" id="PF10316">
    <property type="entry name" value="7TM_GPCR_Srbc"/>
    <property type="match status" value="1"/>
</dbReference>
<dbReference type="PANTHER" id="PTHR46955:SF3">
    <property type="entry name" value="G_PROTEIN_RECEP_F1_2 DOMAIN-CONTAINING PROTEIN"/>
    <property type="match status" value="1"/>
</dbReference>
<dbReference type="Proteomes" id="UP001196413">
    <property type="component" value="Unassembled WGS sequence"/>
</dbReference>
<evidence type="ECO:0000256" key="1">
    <source>
        <dbReference type="ARBA" id="ARBA00004370"/>
    </source>
</evidence>
<feature type="transmembrane region" description="Helical" evidence="5">
    <location>
        <begin position="217"/>
        <end position="238"/>
    </location>
</feature>
<dbReference type="GO" id="GO:0016020">
    <property type="term" value="C:membrane"/>
    <property type="evidence" value="ECO:0007669"/>
    <property type="project" value="UniProtKB-SubCell"/>
</dbReference>
<protein>
    <recommendedName>
        <fullName evidence="6">G-protein coupled receptors family 1 profile domain-containing protein</fullName>
    </recommendedName>
</protein>
<evidence type="ECO:0000313" key="8">
    <source>
        <dbReference type="Proteomes" id="UP001196413"/>
    </source>
</evidence>
<evidence type="ECO:0000256" key="2">
    <source>
        <dbReference type="ARBA" id="ARBA00022692"/>
    </source>
</evidence>
<evidence type="ECO:0000256" key="3">
    <source>
        <dbReference type="ARBA" id="ARBA00022989"/>
    </source>
</evidence>
<dbReference type="EMBL" id="JAHQIW010006258">
    <property type="protein sequence ID" value="KAJ1368634.1"/>
    <property type="molecule type" value="Genomic_DNA"/>
</dbReference>
<accession>A0AAD5R365</accession>
<gene>
    <name evidence="7" type="ORF">KIN20_029846</name>
</gene>
<name>A0AAD5R365_PARTN</name>
<evidence type="ECO:0000256" key="4">
    <source>
        <dbReference type="ARBA" id="ARBA00023136"/>
    </source>
</evidence>
<feature type="transmembrane region" description="Helical" evidence="5">
    <location>
        <begin position="6"/>
        <end position="32"/>
    </location>
</feature>
<keyword evidence="2 5" id="KW-0812">Transmembrane</keyword>
<evidence type="ECO:0000256" key="5">
    <source>
        <dbReference type="SAM" id="Phobius"/>
    </source>
</evidence>
<keyword evidence="4 5" id="KW-0472">Membrane</keyword>
<dbReference type="InterPro" id="IPR052322">
    <property type="entry name" value="Mito_rRNA_Mtase_NSUN4"/>
</dbReference>
<feature type="transmembrane region" description="Helical" evidence="5">
    <location>
        <begin position="44"/>
        <end position="68"/>
    </location>
</feature>
<feature type="transmembrane region" description="Helical" evidence="5">
    <location>
        <begin position="124"/>
        <end position="143"/>
    </location>
</feature>
<dbReference type="AlphaFoldDB" id="A0AAD5R365"/>
<feature type="transmembrane region" description="Helical" evidence="5">
    <location>
        <begin position="176"/>
        <end position="196"/>
    </location>
</feature>
<organism evidence="7 8">
    <name type="scientific">Parelaphostrongylus tenuis</name>
    <name type="common">Meningeal worm</name>
    <dbReference type="NCBI Taxonomy" id="148309"/>
    <lineage>
        <taxon>Eukaryota</taxon>
        <taxon>Metazoa</taxon>
        <taxon>Ecdysozoa</taxon>
        <taxon>Nematoda</taxon>
        <taxon>Chromadorea</taxon>
        <taxon>Rhabditida</taxon>
        <taxon>Rhabditina</taxon>
        <taxon>Rhabditomorpha</taxon>
        <taxon>Strongyloidea</taxon>
        <taxon>Metastrongylidae</taxon>
        <taxon>Parelaphostrongylus</taxon>
    </lineage>
</organism>
<dbReference type="Gene3D" id="1.20.1070.10">
    <property type="entry name" value="Rhodopsin 7-helix transmembrane proteins"/>
    <property type="match status" value="1"/>
</dbReference>
<dbReference type="SUPFAM" id="SSF81321">
    <property type="entry name" value="Family A G protein-coupled receptor-like"/>
    <property type="match status" value="1"/>
</dbReference>
<dbReference type="PANTHER" id="PTHR46955">
    <property type="entry name" value="PROTEIN CBG01349-RELATED"/>
    <property type="match status" value="1"/>
</dbReference>
<comment type="caution">
    <text evidence="7">The sequence shown here is derived from an EMBL/GenBank/DDBJ whole genome shotgun (WGS) entry which is preliminary data.</text>
</comment>
<proteinExistence type="predicted"/>
<reference evidence="7" key="1">
    <citation type="submission" date="2021-06" db="EMBL/GenBank/DDBJ databases">
        <title>Parelaphostrongylus tenuis whole genome reference sequence.</title>
        <authorList>
            <person name="Garwood T.J."/>
            <person name="Larsen P.A."/>
            <person name="Fountain-Jones N.M."/>
            <person name="Garbe J.R."/>
            <person name="Macchietto M.G."/>
            <person name="Kania S.A."/>
            <person name="Gerhold R.W."/>
            <person name="Richards J.E."/>
            <person name="Wolf T.M."/>
        </authorList>
    </citation>
    <scope>NUCLEOTIDE SEQUENCE</scope>
    <source>
        <strain evidence="7">MNPRO001-30</strain>
        <tissue evidence="7">Meninges</tissue>
    </source>
</reference>
<dbReference type="InterPro" id="IPR019420">
    <property type="entry name" value="7TM_GPCR_serpentine_rcpt_Srbc"/>
</dbReference>
<keyword evidence="3 5" id="KW-1133">Transmembrane helix</keyword>
<comment type="subcellular location">
    <subcellularLocation>
        <location evidence="1">Membrane</location>
    </subcellularLocation>
</comment>
<sequence length="302" mass="33497">MKRFDFFIVTYVAAFLLVIPTTILNLLILFLFNKLKKTNKPFPIVVFLTVTDLLHAVTVSPYIVYLIVKWNRTMINLDPYMVLLSSVPLIIQLKINLTLTGAIALDRALALWTPIHYRQISPSVFANTALLIGLALAACDLILEFKSTKFDEVLNCGALGCFISPSFRSYWGTSNMVLSFIVFLLTAVVVVKLQYIRTTSKKTQKFLKSGKNTLVKANYSALSFLLCSLLFLTLPSVVVGSTELFGEAIFKFAGPLNLVGLLAAGCSNSIVLVILNNDLRTLTKRLIHKSNPTIRSITIVVV</sequence>
<dbReference type="InterPro" id="IPR017452">
    <property type="entry name" value="GPCR_Rhodpsn_7TM"/>
</dbReference>
<keyword evidence="8" id="KW-1185">Reference proteome</keyword>
<dbReference type="PROSITE" id="PS50262">
    <property type="entry name" value="G_PROTEIN_RECEP_F1_2"/>
    <property type="match status" value="1"/>
</dbReference>